<keyword evidence="3" id="KW-1185">Reference proteome</keyword>
<protein>
    <submittedName>
        <fullName evidence="2">Uncharacterized protein</fullName>
    </submittedName>
</protein>
<dbReference type="AlphaFoldDB" id="A0AAU9MVT6"/>
<reference evidence="2 3" key="1">
    <citation type="submission" date="2022-01" db="EMBL/GenBank/DDBJ databases">
        <authorList>
            <person name="Xiong W."/>
            <person name="Schranz E."/>
        </authorList>
    </citation>
    <scope>NUCLEOTIDE SEQUENCE [LARGE SCALE GENOMIC DNA]</scope>
</reference>
<sequence length="102" mass="12025">MTKALLNQYPSDSHEVSQHTSNSSNLQQIVFGDIWDSVSSLINNFFHLIVVLDWQQLGYEFSNNMWLSTSSGYSFMFYLIPYANSHRSVWMMEYYTSWRDCS</sequence>
<comment type="caution">
    <text evidence="2">The sequence shown here is derived from an EMBL/GenBank/DDBJ whole genome shotgun (WGS) entry which is preliminary data.</text>
</comment>
<feature type="region of interest" description="Disordered" evidence="1">
    <location>
        <begin position="1"/>
        <end position="20"/>
    </location>
</feature>
<dbReference type="EMBL" id="CAKMRJ010003334">
    <property type="protein sequence ID" value="CAH1430990.1"/>
    <property type="molecule type" value="Genomic_DNA"/>
</dbReference>
<evidence type="ECO:0000256" key="1">
    <source>
        <dbReference type="SAM" id="MobiDB-lite"/>
    </source>
</evidence>
<proteinExistence type="predicted"/>
<organism evidence="2 3">
    <name type="scientific">Lactuca virosa</name>
    <dbReference type="NCBI Taxonomy" id="75947"/>
    <lineage>
        <taxon>Eukaryota</taxon>
        <taxon>Viridiplantae</taxon>
        <taxon>Streptophyta</taxon>
        <taxon>Embryophyta</taxon>
        <taxon>Tracheophyta</taxon>
        <taxon>Spermatophyta</taxon>
        <taxon>Magnoliopsida</taxon>
        <taxon>eudicotyledons</taxon>
        <taxon>Gunneridae</taxon>
        <taxon>Pentapetalae</taxon>
        <taxon>asterids</taxon>
        <taxon>campanulids</taxon>
        <taxon>Asterales</taxon>
        <taxon>Asteraceae</taxon>
        <taxon>Cichorioideae</taxon>
        <taxon>Cichorieae</taxon>
        <taxon>Lactucinae</taxon>
        <taxon>Lactuca</taxon>
    </lineage>
</organism>
<accession>A0AAU9MVT6</accession>
<evidence type="ECO:0000313" key="2">
    <source>
        <dbReference type="EMBL" id="CAH1430990.1"/>
    </source>
</evidence>
<gene>
    <name evidence="2" type="ORF">LVIROSA_LOCUS17723</name>
</gene>
<evidence type="ECO:0000313" key="3">
    <source>
        <dbReference type="Proteomes" id="UP001157418"/>
    </source>
</evidence>
<dbReference type="Proteomes" id="UP001157418">
    <property type="component" value="Unassembled WGS sequence"/>
</dbReference>
<name>A0AAU9MVT6_9ASTR</name>